<proteinExistence type="predicted"/>
<name>X1QWK6_9ZZZZ</name>
<accession>X1QWK6</accession>
<organism evidence="1">
    <name type="scientific">marine sediment metagenome</name>
    <dbReference type="NCBI Taxonomy" id="412755"/>
    <lineage>
        <taxon>unclassified sequences</taxon>
        <taxon>metagenomes</taxon>
        <taxon>ecological metagenomes</taxon>
    </lineage>
</organism>
<protein>
    <submittedName>
        <fullName evidence="1">Uncharacterized protein</fullName>
    </submittedName>
</protein>
<evidence type="ECO:0000313" key="1">
    <source>
        <dbReference type="EMBL" id="GAI55270.1"/>
    </source>
</evidence>
<dbReference type="EMBL" id="BARV01036568">
    <property type="protein sequence ID" value="GAI55270.1"/>
    <property type="molecule type" value="Genomic_DNA"/>
</dbReference>
<dbReference type="AlphaFoldDB" id="X1QWK6"/>
<reference evidence="1" key="1">
    <citation type="journal article" date="2014" name="Front. Microbiol.">
        <title>High frequency of phylogenetically diverse reductive dehalogenase-homologous genes in deep subseafloor sedimentary metagenomes.</title>
        <authorList>
            <person name="Kawai M."/>
            <person name="Futagami T."/>
            <person name="Toyoda A."/>
            <person name="Takaki Y."/>
            <person name="Nishi S."/>
            <person name="Hori S."/>
            <person name="Arai W."/>
            <person name="Tsubouchi T."/>
            <person name="Morono Y."/>
            <person name="Uchiyama I."/>
            <person name="Ito T."/>
            <person name="Fujiyama A."/>
            <person name="Inagaki F."/>
            <person name="Takami H."/>
        </authorList>
    </citation>
    <scope>NUCLEOTIDE SEQUENCE</scope>
    <source>
        <strain evidence="1">Expedition CK06-06</strain>
    </source>
</reference>
<sequence length="139" mass="16202">EGQSMVKTFLEEFGVLPDLDGILSVEGDFYRRAARLYDFSLNPVELDRDYPLLLREIVKSYESVRDETFRLAHLDAIRDLVCINFLFDHAKICEWGTVNNAIEMLHKQSEKDIRYHVNDWGIISYLTMSSDYVKACMKA</sequence>
<comment type="caution">
    <text evidence="1">The sequence shown here is derived from an EMBL/GenBank/DDBJ whole genome shotgun (WGS) entry which is preliminary data.</text>
</comment>
<feature type="non-terminal residue" evidence="1">
    <location>
        <position position="1"/>
    </location>
</feature>
<gene>
    <name evidence="1" type="ORF">S06H3_56793</name>
</gene>